<dbReference type="AlphaFoldDB" id="A0A401G8P5"/>
<evidence type="ECO:0000256" key="6">
    <source>
        <dbReference type="ARBA" id="ARBA00023274"/>
    </source>
</evidence>
<dbReference type="EMBL" id="BFAD01000001">
    <property type="protein sequence ID" value="GBE78519.1"/>
    <property type="molecule type" value="Genomic_DNA"/>
</dbReference>
<evidence type="ECO:0000313" key="9">
    <source>
        <dbReference type="Proteomes" id="UP000287166"/>
    </source>
</evidence>
<dbReference type="Proteomes" id="UP000287166">
    <property type="component" value="Unassembled WGS sequence"/>
</dbReference>
<evidence type="ECO:0000313" key="8">
    <source>
        <dbReference type="EMBL" id="GBE78519.1"/>
    </source>
</evidence>
<dbReference type="FunCoup" id="A0A401G8P5">
    <property type="interactions" value="31"/>
</dbReference>
<gene>
    <name evidence="8" type="ORF">SCP_0114080</name>
</gene>
<evidence type="ECO:0000256" key="1">
    <source>
        <dbReference type="ARBA" id="ARBA00004173"/>
    </source>
</evidence>
<comment type="similarity">
    <text evidence="2">Belongs to the mitochondrion-specific ribosomal protein mS29 family.</text>
</comment>
<keyword evidence="6" id="KW-0687">Ribonucleoprotein</keyword>
<dbReference type="OrthoDB" id="274828at2759"/>
<comment type="subcellular location">
    <subcellularLocation>
        <location evidence="1">Mitochondrion</location>
    </subcellularLocation>
</comment>
<evidence type="ECO:0000256" key="4">
    <source>
        <dbReference type="ARBA" id="ARBA00022980"/>
    </source>
</evidence>
<dbReference type="GO" id="GO:0003735">
    <property type="term" value="F:structural constituent of ribosome"/>
    <property type="evidence" value="ECO:0007669"/>
    <property type="project" value="TreeGrafter"/>
</dbReference>
<dbReference type="STRING" id="139825.A0A401G8P5"/>
<dbReference type="GO" id="GO:0005763">
    <property type="term" value="C:mitochondrial small ribosomal subunit"/>
    <property type="evidence" value="ECO:0007669"/>
    <property type="project" value="TreeGrafter"/>
</dbReference>
<evidence type="ECO:0000256" key="3">
    <source>
        <dbReference type="ARBA" id="ARBA00022946"/>
    </source>
</evidence>
<dbReference type="GeneID" id="38775436"/>
<sequence length="437" mass="49084">MVPCYCTSKAAPRKISSQFKSNKNGEVKERKFDGDFNRRVINPMPINQLSHPLFKSDQRIEMRVPMFRPEALTEAAVGTVMQFPLSQDDTIKAYGVPTNVLMDFRVLSKPCSVIRDVTLSLIDTLDTANQKSSKDTRLVLTGSAGCGKSFLMLQAVEYCSASNWITLYVPRGITTVDSSSHYVYDPQTRTYLQPEYSYQLLRRFLSVNSRQLAELSTRKGFSVDDLSVPAESPLTDLIQVGLDDERLAPAILSRVLEEVSQQNTFPVLMAVDDIQAVYRTSLYRDPHYRPILSQYLSVPRLILEYACGSKFFTRGAFLGAVSTANTRFKMPIELSEALGLPLPRPAGPYYHRSSELEHYAGGLRNFPVPEQLNVGEAASLFEVWMADKALHSGEVRTLDNEQVYKPTDELFMSKFCEASGNPRSFVWNGLMATMNSL</sequence>
<name>A0A401G8P5_9APHY</name>
<comment type="caution">
    <text evidence="8">The sequence shown here is derived from an EMBL/GenBank/DDBJ whole genome shotgun (WGS) entry which is preliminary data.</text>
</comment>
<keyword evidence="4" id="KW-0689">Ribosomal protein</keyword>
<dbReference type="Pfam" id="PF10236">
    <property type="entry name" value="DAP3"/>
    <property type="match status" value="1"/>
</dbReference>
<proteinExistence type="inferred from homology"/>
<keyword evidence="3" id="KW-0809">Transit peptide</keyword>
<evidence type="ECO:0000256" key="7">
    <source>
        <dbReference type="ARBA" id="ARBA00035140"/>
    </source>
</evidence>
<dbReference type="RefSeq" id="XP_027609432.1">
    <property type="nucleotide sequence ID" value="XM_027753631.1"/>
</dbReference>
<dbReference type="PANTHER" id="PTHR12810:SF0">
    <property type="entry name" value="SMALL RIBOSOMAL SUBUNIT PROTEIN MS29"/>
    <property type="match status" value="1"/>
</dbReference>
<dbReference type="PANTHER" id="PTHR12810">
    <property type="entry name" value="MITOCHONDRIAL 28S RIBOSOMAL PROTEIN S29"/>
    <property type="match status" value="1"/>
</dbReference>
<evidence type="ECO:0000256" key="2">
    <source>
        <dbReference type="ARBA" id="ARBA00009863"/>
    </source>
</evidence>
<dbReference type="InParanoid" id="A0A401G8P5"/>
<keyword evidence="5" id="KW-0496">Mitochondrion</keyword>
<protein>
    <recommendedName>
        <fullName evidence="7">Small ribosomal subunit protein mS29</fullName>
    </recommendedName>
</protein>
<organism evidence="8 9">
    <name type="scientific">Sparassis crispa</name>
    <dbReference type="NCBI Taxonomy" id="139825"/>
    <lineage>
        <taxon>Eukaryota</taxon>
        <taxon>Fungi</taxon>
        <taxon>Dikarya</taxon>
        <taxon>Basidiomycota</taxon>
        <taxon>Agaricomycotina</taxon>
        <taxon>Agaricomycetes</taxon>
        <taxon>Polyporales</taxon>
        <taxon>Sparassidaceae</taxon>
        <taxon>Sparassis</taxon>
    </lineage>
</organism>
<reference evidence="8 9" key="1">
    <citation type="journal article" date="2018" name="Sci. Rep.">
        <title>Genome sequence of the cauliflower mushroom Sparassis crispa (Hanabiratake) and its association with beneficial usage.</title>
        <authorList>
            <person name="Kiyama R."/>
            <person name="Furutani Y."/>
            <person name="Kawaguchi K."/>
            <person name="Nakanishi T."/>
        </authorList>
    </citation>
    <scope>NUCLEOTIDE SEQUENCE [LARGE SCALE GENOMIC DNA]</scope>
</reference>
<dbReference type="InterPro" id="IPR019368">
    <property type="entry name" value="Ribosomal_mS29"/>
</dbReference>
<keyword evidence="9" id="KW-1185">Reference proteome</keyword>
<accession>A0A401G8P5</accession>
<evidence type="ECO:0000256" key="5">
    <source>
        <dbReference type="ARBA" id="ARBA00023128"/>
    </source>
</evidence>